<dbReference type="RefSeq" id="XP_009059204.1">
    <property type="nucleotide sequence ID" value="XM_009060956.1"/>
</dbReference>
<evidence type="ECO:0000256" key="1">
    <source>
        <dbReference type="SAM" id="MobiDB-lite"/>
    </source>
</evidence>
<feature type="region of interest" description="Disordered" evidence="1">
    <location>
        <begin position="1"/>
        <end position="25"/>
    </location>
</feature>
<dbReference type="OrthoDB" id="6110357at2759"/>
<reference evidence="2 3" key="1">
    <citation type="journal article" date="2013" name="Nature">
        <title>Insights into bilaterian evolution from three spiralian genomes.</title>
        <authorList>
            <person name="Simakov O."/>
            <person name="Marletaz F."/>
            <person name="Cho S.J."/>
            <person name="Edsinger-Gonzales E."/>
            <person name="Havlak P."/>
            <person name="Hellsten U."/>
            <person name="Kuo D.H."/>
            <person name="Larsson T."/>
            <person name="Lv J."/>
            <person name="Arendt D."/>
            <person name="Savage R."/>
            <person name="Osoegawa K."/>
            <person name="de Jong P."/>
            <person name="Grimwood J."/>
            <person name="Chapman J.A."/>
            <person name="Shapiro H."/>
            <person name="Aerts A."/>
            <person name="Otillar R.P."/>
            <person name="Terry A.Y."/>
            <person name="Boore J.L."/>
            <person name="Grigoriev I.V."/>
            <person name="Lindberg D.R."/>
            <person name="Seaver E.C."/>
            <person name="Weisblat D.A."/>
            <person name="Putnam N.H."/>
            <person name="Rokhsar D.S."/>
        </authorList>
    </citation>
    <scope>NUCLEOTIDE SEQUENCE [LARGE SCALE GENOMIC DNA]</scope>
</reference>
<proteinExistence type="predicted"/>
<gene>
    <name evidence="2" type="ORF">LOTGIDRAFT_164437</name>
</gene>
<dbReference type="EMBL" id="KB202481">
    <property type="protein sequence ID" value="ESO90129.1"/>
    <property type="molecule type" value="Genomic_DNA"/>
</dbReference>
<accession>V4BMH4</accession>
<organism evidence="2 3">
    <name type="scientific">Lottia gigantea</name>
    <name type="common">Giant owl limpet</name>
    <dbReference type="NCBI Taxonomy" id="225164"/>
    <lineage>
        <taxon>Eukaryota</taxon>
        <taxon>Metazoa</taxon>
        <taxon>Spiralia</taxon>
        <taxon>Lophotrochozoa</taxon>
        <taxon>Mollusca</taxon>
        <taxon>Gastropoda</taxon>
        <taxon>Patellogastropoda</taxon>
        <taxon>Lottioidea</taxon>
        <taxon>Lottiidae</taxon>
        <taxon>Lottia</taxon>
    </lineage>
</organism>
<name>V4BMH4_LOTGI</name>
<evidence type="ECO:0000313" key="2">
    <source>
        <dbReference type="EMBL" id="ESO90129.1"/>
    </source>
</evidence>
<dbReference type="AlphaFoldDB" id="V4BMH4"/>
<dbReference type="KEGG" id="lgi:LOTGIDRAFT_164437"/>
<sequence>MGNSVGVDTHRTDNGADDADDANMRRTGPAAHAIDSEDDLEELTAFIISHPNRAPVLDENIIALCCVDPSSKSQKRHPRRQVLMKDIFPKVKRPRVHKDAEQFWISPFEHSDTKEPIFKTNGSYDPREPGIKHFPCFLDKFLNKDFHLHMKLRCTNAKPEYMNTYPEISYLMRNIKYVKVHFKQTADQRIQVFIEESHGRRKNTSPSRLRKMYVKLLMLDHLHPSIMVSGGEFLLNLYPAEKSQHVDWKDSNGELPSIVGHYCRELDTNPNIVLEWSVSPKKFFNRDTFNF</sequence>
<dbReference type="GeneID" id="20239739"/>
<protein>
    <submittedName>
        <fullName evidence="2">Uncharacterized protein</fullName>
    </submittedName>
</protein>
<dbReference type="Proteomes" id="UP000030746">
    <property type="component" value="Unassembled WGS sequence"/>
</dbReference>
<evidence type="ECO:0000313" key="3">
    <source>
        <dbReference type="Proteomes" id="UP000030746"/>
    </source>
</evidence>
<keyword evidence="3" id="KW-1185">Reference proteome</keyword>
<dbReference type="CTD" id="20239739"/>
<dbReference type="HOGENOM" id="CLU_957398_0_0_1"/>